<keyword evidence="3" id="KW-1185">Reference proteome</keyword>
<dbReference type="EMBL" id="JBFOLJ010000018">
    <property type="protein sequence ID" value="KAL2464533.1"/>
    <property type="molecule type" value="Genomic_DNA"/>
</dbReference>
<feature type="region of interest" description="Disordered" evidence="1">
    <location>
        <begin position="107"/>
        <end position="142"/>
    </location>
</feature>
<accession>A0ABD1PKW9</accession>
<name>A0ABD1PKW9_9LAMI</name>
<evidence type="ECO:0000313" key="2">
    <source>
        <dbReference type="EMBL" id="KAL2464533.1"/>
    </source>
</evidence>
<evidence type="ECO:0000256" key="1">
    <source>
        <dbReference type="SAM" id="MobiDB-lite"/>
    </source>
</evidence>
<comment type="caution">
    <text evidence="2">The sequence shown here is derived from an EMBL/GenBank/DDBJ whole genome shotgun (WGS) entry which is preliminary data.</text>
</comment>
<reference evidence="3" key="1">
    <citation type="submission" date="2024-07" db="EMBL/GenBank/DDBJ databases">
        <title>Two chromosome-level genome assemblies of Korean endemic species Abeliophyllum distichum and Forsythia ovata (Oleaceae).</title>
        <authorList>
            <person name="Jang H."/>
        </authorList>
    </citation>
    <scope>NUCLEOTIDE SEQUENCE [LARGE SCALE GENOMIC DNA]</scope>
</reference>
<feature type="compositionally biased region" description="Pro residues" evidence="1">
    <location>
        <begin position="120"/>
        <end position="142"/>
    </location>
</feature>
<protein>
    <submittedName>
        <fullName evidence="2">Uncharacterized protein</fullName>
    </submittedName>
</protein>
<gene>
    <name evidence="2" type="ORF">Fot_52489</name>
</gene>
<proteinExistence type="predicted"/>
<dbReference type="Proteomes" id="UP001604277">
    <property type="component" value="Unassembled WGS sequence"/>
</dbReference>
<organism evidence="2 3">
    <name type="scientific">Forsythia ovata</name>
    <dbReference type="NCBI Taxonomy" id="205694"/>
    <lineage>
        <taxon>Eukaryota</taxon>
        <taxon>Viridiplantae</taxon>
        <taxon>Streptophyta</taxon>
        <taxon>Embryophyta</taxon>
        <taxon>Tracheophyta</taxon>
        <taxon>Spermatophyta</taxon>
        <taxon>Magnoliopsida</taxon>
        <taxon>eudicotyledons</taxon>
        <taxon>Gunneridae</taxon>
        <taxon>Pentapetalae</taxon>
        <taxon>asterids</taxon>
        <taxon>lamiids</taxon>
        <taxon>Lamiales</taxon>
        <taxon>Oleaceae</taxon>
        <taxon>Forsythieae</taxon>
        <taxon>Forsythia</taxon>
    </lineage>
</organism>
<dbReference type="AlphaFoldDB" id="A0ABD1PKW9"/>
<evidence type="ECO:0000313" key="3">
    <source>
        <dbReference type="Proteomes" id="UP001604277"/>
    </source>
</evidence>
<sequence length="190" mass="20869">MTSVVIHLVLEEFQQIISDGILTRRCLGAGDQKNLIFYSSSEFRMELTTSVENTKSSSLLPKLGRDAILPMTQAVTPTNSSIRTLNGNCGSTATLDLYRFEKAPIGPKSSHEGLDSFESPLPPAQPPLPLSPPPLPPRKPISPLPPAQGIWKLGTRSMFNLLVLIHYNKQMESPFGEVLSAYLRVKLEIS</sequence>